<keyword evidence="5" id="KW-1185">Reference proteome</keyword>
<evidence type="ECO:0000256" key="2">
    <source>
        <dbReference type="SAM" id="Phobius"/>
    </source>
</evidence>
<protein>
    <submittedName>
        <fullName evidence="4">DUF5667 domain-containing protein</fullName>
    </submittedName>
</protein>
<keyword evidence="2" id="KW-0472">Membrane</keyword>
<feature type="region of interest" description="Disordered" evidence="1">
    <location>
        <begin position="80"/>
        <end position="143"/>
    </location>
</feature>
<name>A0ABV9RJ29_9PSEU</name>
<feature type="transmembrane region" description="Helical" evidence="2">
    <location>
        <begin position="146"/>
        <end position="167"/>
    </location>
</feature>
<sequence>MSSGYDGDDELFARVWAQRDAAERPAPPDPRRERPQEHLDPELARVLDVAAALRTAGRAAQGPDAATSARMRAAVMAEIGGGTADGATRERTRVLRSEDPGPAGGRGAGRAGATTRRESRESRGGTRPADRRPAARATSRRSGARLMSSFVTGACAVMLLGALTVLLSRGALPGEMLYGIKRASESAEIGLTSGQEAKGLKHLDFASTRLEEVSDLIERQAATAAGAGPVAAGIGPDEAALVLENLRAFDEQARTGSRLILPLAAQPTGPSPAELGEWARSQSARLDTLSPSLDGDGRTAAAGSQQMLQRIDERATAFGGPERCATGDASDDLGPLPTGACDPASGSDDPQATATPTPESTTTSTTSSTTTSSTSSTTTSRSETSTREDDPDDSGSSSGSREQRTSTPDPVQVPLPVPLLPQVDVPPLLPGLPGLSLG</sequence>
<dbReference type="Proteomes" id="UP001595909">
    <property type="component" value="Unassembled WGS sequence"/>
</dbReference>
<gene>
    <name evidence="4" type="ORF">ACFPEL_17560</name>
</gene>
<organism evidence="4 5">
    <name type="scientific">Actinomycetospora chibensis</name>
    <dbReference type="NCBI Taxonomy" id="663606"/>
    <lineage>
        <taxon>Bacteria</taxon>
        <taxon>Bacillati</taxon>
        <taxon>Actinomycetota</taxon>
        <taxon>Actinomycetes</taxon>
        <taxon>Pseudonocardiales</taxon>
        <taxon>Pseudonocardiaceae</taxon>
        <taxon>Actinomycetospora</taxon>
    </lineage>
</organism>
<dbReference type="InterPro" id="IPR043725">
    <property type="entry name" value="DUF5667"/>
</dbReference>
<feature type="region of interest" description="Disordered" evidence="1">
    <location>
        <begin position="319"/>
        <end position="438"/>
    </location>
</feature>
<dbReference type="EMBL" id="JBHSIM010000039">
    <property type="protein sequence ID" value="MFC4834228.1"/>
    <property type="molecule type" value="Genomic_DNA"/>
</dbReference>
<keyword evidence="2" id="KW-0812">Transmembrane</keyword>
<dbReference type="RefSeq" id="WP_274190912.1">
    <property type="nucleotide sequence ID" value="NZ_BAABHN010000039.1"/>
</dbReference>
<evidence type="ECO:0000259" key="3">
    <source>
        <dbReference type="Pfam" id="PF18915"/>
    </source>
</evidence>
<feature type="compositionally biased region" description="Basic and acidic residues" evidence="1">
    <location>
        <begin position="87"/>
        <end position="99"/>
    </location>
</feature>
<feature type="domain" description="DUF5667" evidence="3">
    <location>
        <begin position="170"/>
        <end position="223"/>
    </location>
</feature>
<keyword evidence="2" id="KW-1133">Transmembrane helix</keyword>
<dbReference type="Pfam" id="PF18915">
    <property type="entry name" value="DUF5667"/>
    <property type="match status" value="1"/>
</dbReference>
<evidence type="ECO:0000256" key="1">
    <source>
        <dbReference type="SAM" id="MobiDB-lite"/>
    </source>
</evidence>
<feature type="region of interest" description="Disordered" evidence="1">
    <location>
        <begin position="17"/>
        <end position="41"/>
    </location>
</feature>
<proteinExistence type="predicted"/>
<feature type="compositionally biased region" description="Basic and acidic residues" evidence="1">
    <location>
        <begin position="29"/>
        <end position="41"/>
    </location>
</feature>
<accession>A0ABV9RJ29</accession>
<evidence type="ECO:0000313" key="4">
    <source>
        <dbReference type="EMBL" id="MFC4834228.1"/>
    </source>
</evidence>
<feature type="compositionally biased region" description="Low complexity" evidence="1">
    <location>
        <begin position="420"/>
        <end position="438"/>
    </location>
</feature>
<evidence type="ECO:0000313" key="5">
    <source>
        <dbReference type="Proteomes" id="UP001595909"/>
    </source>
</evidence>
<comment type="caution">
    <text evidence="4">The sequence shown here is derived from an EMBL/GenBank/DDBJ whole genome shotgun (WGS) entry which is preliminary data.</text>
</comment>
<feature type="compositionally biased region" description="Low complexity" evidence="1">
    <location>
        <begin position="352"/>
        <end position="383"/>
    </location>
</feature>
<reference evidence="5" key="1">
    <citation type="journal article" date="2019" name="Int. J. Syst. Evol. Microbiol.">
        <title>The Global Catalogue of Microorganisms (GCM) 10K type strain sequencing project: providing services to taxonomists for standard genome sequencing and annotation.</title>
        <authorList>
            <consortium name="The Broad Institute Genomics Platform"/>
            <consortium name="The Broad Institute Genome Sequencing Center for Infectious Disease"/>
            <person name="Wu L."/>
            <person name="Ma J."/>
        </authorList>
    </citation>
    <scope>NUCLEOTIDE SEQUENCE [LARGE SCALE GENOMIC DNA]</scope>
    <source>
        <strain evidence="5">CCUG 50347</strain>
    </source>
</reference>
<feature type="compositionally biased region" description="Basic and acidic residues" evidence="1">
    <location>
        <begin position="115"/>
        <end position="133"/>
    </location>
</feature>